<dbReference type="EMBL" id="CAJNYT010001455">
    <property type="protein sequence ID" value="CAF3411465.1"/>
    <property type="molecule type" value="Genomic_DNA"/>
</dbReference>
<dbReference type="Pfam" id="PF25508">
    <property type="entry name" value="TRPM2"/>
    <property type="match status" value="1"/>
</dbReference>
<evidence type="ECO:0000256" key="1">
    <source>
        <dbReference type="ARBA" id="ARBA00004141"/>
    </source>
</evidence>
<evidence type="ECO:0000313" key="12">
    <source>
        <dbReference type="EMBL" id="CAF3411465.1"/>
    </source>
</evidence>
<evidence type="ECO:0000313" key="14">
    <source>
        <dbReference type="Proteomes" id="UP000663872"/>
    </source>
</evidence>
<keyword evidence="4 8" id="KW-1133">Transmembrane helix</keyword>
<dbReference type="EMBL" id="CAJNYD010004069">
    <property type="protein sequence ID" value="CAF3568080.1"/>
    <property type="molecule type" value="Genomic_DNA"/>
</dbReference>
<feature type="transmembrane region" description="Helical" evidence="8">
    <location>
        <begin position="747"/>
        <end position="765"/>
    </location>
</feature>
<evidence type="ECO:0000259" key="9">
    <source>
        <dbReference type="Pfam" id="PF18139"/>
    </source>
</evidence>
<feature type="domain" description="TRPM-like" evidence="10">
    <location>
        <begin position="459"/>
        <end position="718"/>
    </location>
</feature>
<dbReference type="Pfam" id="PF18139">
    <property type="entry name" value="LSDAT_euk"/>
    <property type="match status" value="1"/>
</dbReference>
<reference evidence="12" key="1">
    <citation type="submission" date="2021-02" db="EMBL/GenBank/DDBJ databases">
        <authorList>
            <person name="Nowell W R."/>
        </authorList>
    </citation>
    <scope>NUCLEOTIDE SEQUENCE</scope>
</reference>
<keyword evidence="5" id="KW-0406">Ion transport</keyword>
<comment type="caution">
    <text evidence="12">The sequence shown here is derived from an EMBL/GenBank/DDBJ whole genome shotgun (WGS) entry which is preliminary data.</text>
</comment>
<keyword evidence="2" id="KW-0813">Transport</keyword>
<dbReference type="Proteomes" id="UP000663825">
    <property type="component" value="Unassembled WGS sequence"/>
</dbReference>
<feature type="domain" description="TRPM SLOG" evidence="9">
    <location>
        <begin position="97"/>
        <end position="360"/>
    </location>
</feature>
<dbReference type="InterPro" id="IPR057366">
    <property type="entry name" value="TRPM-like"/>
</dbReference>
<proteinExistence type="predicted"/>
<evidence type="ECO:0000256" key="5">
    <source>
        <dbReference type="ARBA" id="ARBA00023065"/>
    </source>
</evidence>
<dbReference type="PANTHER" id="PTHR13800">
    <property type="entry name" value="TRANSIENT RECEPTOR POTENTIAL CATION CHANNEL, SUBFAMILY M, MEMBER 6"/>
    <property type="match status" value="1"/>
</dbReference>
<dbReference type="GO" id="GO:0005886">
    <property type="term" value="C:plasma membrane"/>
    <property type="evidence" value="ECO:0007669"/>
    <property type="project" value="TreeGrafter"/>
</dbReference>
<keyword evidence="6 8" id="KW-0472">Membrane</keyword>
<keyword evidence="7" id="KW-0407">Ion channel</keyword>
<sequence length="784" mass="89675">MPSCKDLYDKWRNAVSEATKDHKHRYTCALFKKDQTISDTEQTNRCICGRLKNSHSYKGELSSYAGDRWIMTDCSGRIDDGISCGILYKWHQACLTKFLRCDINIPQKALYDLICNDYGKKPNLIISIFGGTKNFKMDKHLETAFMNGIIEAATSAGGWILTAGLNSGVVNLVGQAISEAKVMHCNLKNIVSIGFTKWGSLSQDVRDLLSGKFRKQLHPENNDPISELYTYPPEMLGSNNQQTVESHHAYMLLFDDATQYGYLGDHQPTQFLEEALKNKGNTNCYTITVIVEGGLNTPYTIRRFLEKNLPVVIIRGSGRMADIICDFLTPDAENASKDKIKEVLKKKIPNKESLKKEDYEEDLKTCANEIRKIIDVKYSDLLSVYSLNQNVNVAETIFNAIFKAKLSSHADNRDGQSPHRNISSIDMLNLLDLSLAWKSFQGLQRVFEYTEANPDQPSSKEIMKKFITSLENDSPKLADYFLRSRYNVLNDLKREDISLLYETISKTPHTERYISSVLETTNIGSNKPLGIADEFCKEFIGHFMQNLYSEESESSITNILARLKGAWRGIFQTSCRCPPRRVYTPVALKQIFLNLNFPDKKQDYSQQEKIRDLFLWSVFMGRTELAKVFLIYLEPKTCAALIASRVYKEFSKRTNIIHFKQTMTSTAEEFELYAVNCINACYELDEKRACELILRQITLFGNITCIQVAVAAKCRKFLLTACFDRVINDASYCKLDERNRYGMHKHMLILTWLSFGILAPFYVSYRTTQPEDSQHEPISNQDKE</sequence>
<dbReference type="Proteomes" id="UP000663833">
    <property type="component" value="Unassembled WGS sequence"/>
</dbReference>
<evidence type="ECO:0000256" key="4">
    <source>
        <dbReference type="ARBA" id="ARBA00022989"/>
    </source>
</evidence>
<organism evidence="12 14">
    <name type="scientific">Rotaria socialis</name>
    <dbReference type="NCBI Taxonomy" id="392032"/>
    <lineage>
        <taxon>Eukaryota</taxon>
        <taxon>Metazoa</taxon>
        <taxon>Spiralia</taxon>
        <taxon>Gnathifera</taxon>
        <taxon>Rotifera</taxon>
        <taxon>Eurotatoria</taxon>
        <taxon>Bdelloidea</taxon>
        <taxon>Philodinida</taxon>
        <taxon>Philodinidae</taxon>
        <taxon>Rotaria</taxon>
    </lineage>
</organism>
<evidence type="ECO:0000256" key="7">
    <source>
        <dbReference type="ARBA" id="ARBA00023303"/>
    </source>
</evidence>
<evidence type="ECO:0000256" key="6">
    <source>
        <dbReference type="ARBA" id="ARBA00023136"/>
    </source>
</evidence>
<dbReference type="Proteomes" id="UP000663872">
    <property type="component" value="Unassembled WGS sequence"/>
</dbReference>
<dbReference type="EMBL" id="CAJNXB010000534">
    <property type="protein sequence ID" value="CAF3064504.1"/>
    <property type="molecule type" value="Genomic_DNA"/>
</dbReference>
<accession>A0A818B2B0</accession>
<dbReference type="PANTHER" id="PTHR13800:SF12">
    <property type="entry name" value="TRANSIENT RECEPTOR POTENTIAL CATION CHANNEL SUBFAMILY M MEMBER-LIKE 2"/>
    <property type="match status" value="1"/>
</dbReference>
<dbReference type="GO" id="GO:0099604">
    <property type="term" value="F:ligand-gated calcium channel activity"/>
    <property type="evidence" value="ECO:0007669"/>
    <property type="project" value="TreeGrafter"/>
</dbReference>
<evidence type="ECO:0000256" key="3">
    <source>
        <dbReference type="ARBA" id="ARBA00022692"/>
    </source>
</evidence>
<gene>
    <name evidence="12" type="ORF">GRG538_LOCUS10951</name>
    <name evidence="13" type="ORF">LUA448_LOCUS28808</name>
    <name evidence="11" type="ORF">TIS948_LOCUS4735</name>
</gene>
<dbReference type="AlphaFoldDB" id="A0A818B2B0"/>
<evidence type="ECO:0000313" key="13">
    <source>
        <dbReference type="EMBL" id="CAF3568080.1"/>
    </source>
</evidence>
<evidence type="ECO:0000259" key="10">
    <source>
        <dbReference type="Pfam" id="PF25508"/>
    </source>
</evidence>
<name>A0A818B2B0_9BILA</name>
<dbReference type="OrthoDB" id="310870at2759"/>
<comment type="subcellular location">
    <subcellularLocation>
        <location evidence="1">Membrane</location>
        <topology evidence="1">Multi-pass membrane protein</topology>
    </subcellularLocation>
</comment>
<evidence type="ECO:0000313" key="11">
    <source>
        <dbReference type="EMBL" id="CAF3064504.1"/>
    </source>
</evidence>
<protein>
    <submittedName>
        <fullName evidence="12">Uncharacterized protein</fullName>
    </submittedName>
</protein>
<evidence type="ECO:0000256" key="2">
    <source>
        <dbReference type="ARBA" id="ARBA00022448"/>
    </source>
</evidence>
<dbReference type="InterPro" id="IPR041491">
    <property type="entry name" value="TRPM_SLOG"/>
</dbReference>
<keyword evidence="3 8" id="KW-0812">Transmembrane</keyword>
<evidence type="ECO:0000256" key="8">
    <source>
        <dbReference type="SAM" id="Phobius"/>
    </source>
</evidence>
<dbReference type="InterPro" id="IPR050927">
    <property type="entry name" value="TRPM"/>
</dbReference>